<dbReference type="SUPFAM" id="SSF89082">
    <property type="entry name" value="Antibiotic binding domain of TipA-like multidrug resistance regulators"/>
    <property type="match status" value="1"/>
</dbReference>
<evidence type="ECO:0000313" key="6">
    <source>
        <dbReference type="EMBL" id="CUN83006.1"/>
    </source>
</evidence>
<evidence type="ECO:0000256" key="2">
    <source>
        <dbReference type="ARBA" id="ARBA00023125"/>
    </source>
</evidence>
<dbReference type="InterPro" id="IPR012925">
    <property type="entry name" value="TipAS_dom"/>
</dbReference>
<keyword evidence="3" id="KW-0010">Activator</keyword>
<reference evidence="6 7" key="1">
    <citation type="submission" date="2015-09" db="EMBL/GenBank/DDBJ databases">
        <authorList>
            <consortium name="Pathogen Informatics"/>
        </authorList>
    </citation>
    <scope>NUCLEOTIDE SEQUENCE [LARGE SCALE GENOMIC DNA]</scope>
    <source>
        <strain evidence="6 7">2789STDY5834856</strain>
    </source>
</reference>
<evidence type="ECO:0000256" key="4">
    <source>
        <dbReference type="ARBA" id="ARBA00023163"/>
    </source>
</evidence>
<dbReference type="Gene3D" id="1.10.1660.10">
    <property type="match status" value="1"/>
</dbReference>
<dbReference type="InterPro" id="IPR009061">
    <property type="entry name" value="DNA-bd_dom_put_sf"/>
</dbReference>
<dbReference type="PROSITE" id="PS50937">
    <property type="entry name" value="HTH_MERR_2"/>
    <property type="match status" value="1"/>
</dbReference>
<dbReference type="GO" id="GO:0003700">
    <property type="term" value="F:DNA-binding transcription factor activity"/>
    <property type="evidence" value="ECO:0007669"/>
    <property type="project" value="InterPro"/>
</dbReference>
<evidence type="ECO:0000313" key="7">
    <source>
        <dbReference type="Proteomes" id="UP000095594"/>
    </source>
</evidence>
<keyword evidence="4" id="KW-0804">Transcription</keyword>
<name>A0A174A659_9CLOT</name>
<dbReference type="PANTHER" id="PTHR30204:SF90">
    <property type="entry name" value="HTH-TYPE TRANSCRIPTIONAL ACTIVATOR MTA"/>
    <property type="match status" value="1"/>
</dbReference>
<dbReference type="PANTHER" id="PTHR30204">
    <property type="entry name" value="REDOX-CYCLING DRUG-SENSING TRANSCRIPTIONAL ACTIVATOR SOXR"/>
    <property type="match status" value="1"/>
</dbReference>
<dbReference type="AlphaFoldDB" id="A0A174A659"/>
<dbReference type="SUPFAM" id="SSF46955">
    <property type="entry name" value="Putative DNA-binding domain"/>
    <property type="match status" value="1"/>
</dbReference>
<proteinExistence type="predicted"/>
<dbReference type="InterPro" id="IPR047057">
    <property type="entry name" value="MerR_fam"/>
</dbReference>
<dbReference type="EMBL" id="CYZX01000003">
    <property type="protein sequence ID" value="CUN83006.1"/>
    <property type="molecule type" value="Genomic_DNA"/>
</dbReference>
<keyword evidence="1" id="KW-0805">Transcription regulation</keyword>
<dbReference type="Proteomes" id="UP000095594">
    <property type="component" value="Unassembled WGS sequence"/>
</dbReference>
<dbReference type="Pfam" id="PF07739">
    <property type="entry name" value="TipAS"/>
    <property type="match status" value="1"/>
</dbReference>
<dbReference type="OrthoDB" id="9814833at2"/>
<dbReference type="GO" id="GO:0003677">
    <property type="term" value="F:DNA binding"/>
    <property type="evidence" value="ECO:0007669"/>
    <property type="project" value="UniProtKB-KW"/>
</dbReference>
<protein>
    <submittedName>
        <fullName evidence="6">MerR family transcriptional regulator</fullName>
    </submittedName>
</protein>
<feature type="domain" description="HTH merR-type" evidence="5">
    <location>
        <begin position="1"/>
        <end position="71"/>
    </location>
</feature>
<sequence>MEYSIKSLAKLAGISTRTLRYYDEIGLLKPLRINSSGYRIYGDKEVDILQQILFYKALELPLEKIKEIITSKDFDPKTALYDHKENILRKQEELRRLLINVEKTICSLEGGNEMSAEEKFEGFKKKKIKENEEKYGKEIREKYGEEKVKESYAMFGKLSKEQWSEAEKIGTLINETLKEAMSEGNPKGEKAREVVELHKKWLSFFGNYPVQAHLSLGQMYVDDERFSDYYDNAAGEGAAIFLRDSIAAYYNAKFNEETWQWIISS</sequence>
<dbReference type="Pfam" id="PF13411">
    <property type="entry name" value="MerR_1"/>
    <property type="match status" value="1"/>
</dbReference>
<dbReference type="InterPro" id="IPR000551">
    <property type="entry name" value="MerR-type_HTH_dom"/>
</dbReference>
<dbReference type="InterPro" id="IPR036244">
    <property type="entry name" value="TipA-like_antibiotic-bd"/>
</dbReference>
<dbReference type="CDD" id="cd01106">
    <property type="entry name" value="HTH_TipAL-Mta"/>
    <property type="match status" value="1"/>
</dbReference>
<keyword evidence="2" id="KW-0238">DNA-binding</keyword>
<accession>A0A174A659</accession>
<evidence type="ECO:0000259" key="5">
    <source>
        <dbReference type="PROSITE" id="PS50937"/>
    </source>
</evidence>
<dbReference type="SMART" id="SM00422">
    <property type="entry name" value="HTH_MERR"/>
    <property type="match status" value="1"/>
</dbReference>
<gene>
    <name evidence="6" type="primary">mta</name>
    <name evidence="6" type="ORF">ERS852471_00547</name>
</gene>
<evidence type="ECO:0000256" key="1">
    <source>
        <dbReference type="ARBA" id="ARBA00023015"/>
    </source>
</evidence>
<organism evidence="6 7">
    <name type="scientific">Clostridium disporicum</name>
    <dbReference type="NCBI Taxonomy" id="84024"/>
    <lineage>
        <taxon>Bacteria</taxon>
        <taxon>Bacillati</taxon>
        <taxon>Bacillota</taxon>
        <taxon>Clostridia</taxon>
        <taxon>Eubacteriales</taxon>
        <taxon>Clostridiaceae</taxon>
        <taxon>Clostridium</taxon>
    </lineage>
</organism>
<evidence type="ECO:0000256" key="3">
    <source>
        <dbReference type="ARBA" id="ARBA00023159"/>
    </source>
</evidence>
<dbReference type="Gene3D" id="1.10.490.50">
    <property type="entry name" value="Antibiotic binding domain of TipA-like multidrug resistance regulators"/>
    <property type="match status" value="1"/>
</dbReference>
<dbReference type="RefSeq" id="WP_055263675.1">
    <property type="nucleotide sequence ID" value="NZ_CABIXQ010000003.1"/>
</dbReference>